<sequence length="179" mass="20068">SAYVWKLTGDAVNDTGALGVSWHSKILVISAGLSYDLARIRGVMSGSMLAVLLSRRSIWEEIHRFLIHFTVKYADFPELTRKILKNFLFSYYSIHCVMVKGENLLNGECTKRKLWLVDLAGSERVAKTEVQGEQLKETQNINKSLSALGDVIFALANKSSHIPFRNSKLTHLLQDSLGT</sequence>
<feature type="domain" description="Kinesin motor" evidence="3">
    <location>
        <begin position="1"/>
        <end position="179"/>
    </location>
</feature>
<comment type="similarity">
    <text evidence="2">Belongs to the TRAFAC class myosin-kinesin ATPase superfamily. Kinesin family.</text>
</comment>
<dbReference type="GO" id="GO:0007018">
    <property type="term" value="P:microtubule-based movement"/>
    <property type="evidence" value="ECO:0007669"/>
    <property type="project" value="InterPro"/>
</dbReference>
<proteinExistence type="inferred from homology"/>
<dbReference type="GO" id="GO:0003777">
    <property type="term" value="F:microtubule motor activity"/>
    <property type="evidence" value="ECO:0007669"/>
    <property type="project" value="InterPro"/>
</dbReference>
<organism evidence="4 5">
    <name type="scientific">Thlaspi arvense</name>
    <name type="common">Field penny-cress</name>
    <dbReference type="NCBI Taxonomy" id="13288"/>
    <lineage>
        <taxon>Eukaryota</taxon>
        <taxon>Viridiplantae</taxon>
        <taxon>Streptophyta</taxon>
        <taxon>Embryophyta</taxon>
        <taxon>Tracheophyta</taxon>
        <taxon>Spermatophyta</taxon>
        <taxon>Magnoliopsida</taxon>
        <taxon>eudicotyledons</taxon>
        <taxon>Gunneridae</taxon>
        <taxon>Pentapetalae</taxon>
        <taxon>rosids</taxon>
        <taxon>malvids</taxon>
        <taxon>Brassicales</taxon>
        <taxon>Brassicaceae</taxon>
        <taxon>Thlaspideae</taxon>
        <taxon>Thlaspi</taxon>
    </lineage>
</organism>
<evidence type="ECO:0000313" key="4">
    <source>
        <dbReference type="EMBL" id="CAH2047188.1"/>
    </source>
</evidence>
<dbReference type="GO" id="GO:0005524">
    <property type="term" value="F:ATP binding"/>
    <property type="evidence" value="ECO:0007669"/>
    <property type="project" value="InterPro"/>
</dbReference>
<dbReference type="InterPro" id="IPR027417">
    <property type="entry name" value="P-loop_NTPase"/>
</dbReference>
<dbReference type="InterPro" id="IPR001752">
    <property type="entry name" value="Kinesin_motor_dom"/>
</dbReference>
<comment type="caution">
    <text evidence="2">Lacks conserved residue(s) required for the propagation of feature annotation.</text>
</comment>
<dbReference type="SUPFAM" id="SSF52540">
    <property type="entry name" value="P-loop containing nucleoside triphosphate hydrolases"/>
    <property type="match status" value="1"/>
</dbReference>
<dbReference type="InterPro" id="IPR027640">
    <property type="entry name" value="Kinesin-like_fam"/>
</dbReference>
<dbReference type="AlphaFoldDB" id="A0AAU9RPJ6"/>
<dbReference type="GO" id="GO:0015630">
    <property type="term" value="C:microtubule cytoskeleton"/>
    <property type="evidence" value="ECO:0007669"/>
    <property type="project" value="TreeGrafter"/>
</dbReference>
<dbReference type="SMART" id="SM00129">
    <property type="entry name" value="KISc"/>
    <property type="match status" value="1"/>
</dbReference>
<name>A0AAU9RPJ6_THLAR</name>
<dbReference type="EMBL" id="OU466858">
    <property type="protein sequence ID" value="CAH2047188.1"/>
    <property type="molecule type" value="Genomic_DNA"/>
</dbReference>
<dbReference type="PROSITE" id="PS50067">
    <property type="entry name" value="KINESIN_MOTOR_2"/>
    <property type="match status" value="1"/>
</dbReference>
<dbReference type="GO" id="GO:0008017">
    <property type="term" value="F:microtubule binding"/>
    <property type="evidence" value="ECO:0007669"/>
    <property type="project" value="InterPro"/>
</dbReference>
<evidence type="ECO:0000256" key="1">
    <source>
        <dbReference type="ARBA" id="ARBA00023175"/>
    </source>
</evidence>
<dbReference type="Gene3D" id="3.40.850.10">
    <property type="entry name" value="Kinesin motor domain"/>
    <property type="match status" value="1"/>
</dbReference>
<evidence type="ECO:0000313" key="5">
    <source>
        <dbReference type="Proteomes" id="UP000836841"/>
    </source>
</evidence>
<evidence type="ECO:0000256" key="2">
    <source>
        <dbReference type="PROSITE-ProRule" id="PRU00283"/>
    </source>
</evidence>
<gene>
    <name evidence="4" type="ORF">TAV2_LOCUS6624</name>
</gene>
<dbReference type="PRINTS" id="PR00380">
    <property type="entry name" value="KINESINHEAVY"/>
</dbReference>
<dbReference type="InterPro" id="IPR036961">
    <property type="entry name" value="Kinesin_motor_dom_sf"/>
</dbReference>
<protein>
    <recommendedName>
        <fullName evidence="3">Kinesin motor domain-containing protein</fullName>
    </recommendedName>
</protein>
<accession>A0AAU9RPJ6</accession>
<feature type="non-terminal residue" evidence="4">
    <location>
        <position position="179"/>
    </location>
</feature>
<feature type="non-terminal residue" evidence="4">
    <location>
        <position position="1"/>
    </location>
</feature>
<dbReference type="Proteomes" id="UP000836841">
    <property type="component" value="Chromosome 2"/>
</dbReference>
<reference evidence="4 5" key="1">
    <citation type="submission" date="2022-03" db="EMBL/GenBank/DDBJ databases">
        <authorList>
            <person name="Nunn A."/>
            <person name="Chopra R."/>
            <person name="Nunn A."/>
            <person name="Contreras Garrido A."/>
        </authorList>
    </citation>
    <scope>NUCLEOTIDE SEQUENCE [LARGE SCALE GENOMIC DNA]</scope>
</reference>
<dbReference type="PANTHER" id="PTHR47972">
    <property type="entry name" value="KINESIN-LIKE PROTEIN KLP-3"/>
    <property type="match status" value="1"/>
</dbReference>
<evidence type="ECO:0000259" key="3">
    <source>
        <dbReference type="PROSITE" id="PS50067"/>
    </source>
</evidence>
<dbReference type="Pfam" id="PF00225">
    <property type="entry name" value="Kinesin"/>
    <property type="match status" value="1"/>
</dbReference>
<keyword evidence="5" id="KW-1185">Reference proteome</keyword>
<keyword evidence="1" id="KW-0505">Motor protein</keyword>
<dbReference type="PANTHER" id="PTHR47972:SF35">
    <property type="entry name" value="KINESIN-LIKE PROTEIN KIN-14Q"/>
    <property type="match status" value="1"/>
</dbReference>